<proteinExistence type="predicted"/>
<keyword evidence="6" id="KW-0540">Nuclease</keyword>
<keyword evidence="24" id="KW-1185">Reference proteome</keyword>
<feature type="compositionally biased region" description="Low complexity" evidence="21">
    <location>
        <begin position="201"/>
        <end position="215"/>
    </location>
</feature>
<evidence type="ECO:0000256" key="17">
    <source>
        <dbReference type="ARBA" id="ARBA00023113"/>
    </source>
</evidence>
<dbReference type="GO" id="GO:0032196">
    <property type="term" value="P:transposition"/>
    <property type="evidence" value="ECO:0007669"/>
    <property type="project" value="UniProtKB-KW"/>
</dbReference>
<keyword evidence="9" id="KW-0255">Endonuclease</keyword>
<dbReference type="PROSITE" id="PS50994">
    <property type="entry name" value="INTEGRASE"/>
    <property type="match status" value="1"/>
</dbReference>
<dbReference type="InterPro" id="IPR039537">
    <property type="entry name" value="Retrotran_Ty1/copia-like"/>
</dbReference>
<feature type="region of interest" description="Disordered" evidence="21">
    <location>
        <begin position="659"/>
        <end position="692"/>
    </location>
</feature>
<keyword evidence="13" id="KW-0694">RNA-binding</keyword>
<dbReference type="InterPro" id="IPR001584">
    <property type="entry name" value="Integrase_cat-core"/>
</dbReference>
<comment type="function">
    <text evidence="1">The aspartyl protease (PR) mediates the proteolytic cleavages of the Gag and Gag-Pol polyproteins after assembly of the VLP.</text>
</comment>
<evidence type="ECO:0000313" key="23">
    <source>
        <dbReference type="EMBL" id="PLW33891.1"/>
    </source>
</evidence>
<dbReference type="InterPro" id="IPR054722">
    <property type="entry name" value="PolX-like_BBD"/>
</dbReference>
<reference evidence="23 24" key="1">
    <citation type="submission" date="2017-11" db="EMBL/GenBank/DDBJ databases">
        <title>De novo assembly and phasing of dikaryotic genomes from two isolates of Puccinia coronata f. sp. avenae, the causal agent of oat crown rust.</title>
        <authorList>
            <person name="Miller M.E."/>
            <person name="Zhang Y."/>
            <person name="Omidvar V."/>
            <person name="Sperschneider J."/>
            <person name="Schwessinger B."/>
            <person name="Raley C."/>
            <person name="Palmer J.M."/>
            <person name="Garnica D."/>
            <person name="Upadhyaya N."/>
            <person name="Rathjen J."/>
            <person name="Taylor J.M."/>
            <person name="Park R.F."/>
            <person name="Dodds P.N."/>
            <person name="Hirsch C.D."/>
            <person name="Kianian S.F."/>
            <person name="Figueroa M."/>
        </authorList>
    </citation>
    <scope>NUCLEOTIDE SEQUENCE [LARGE SCALE GENOMIC DNA]</scope>
    <source>
        <strain evidence="23">12NC29</strain>
    </source>
</reference>
<evidence type="ECO:0000256" key="1">
    <source>
        <dbReference type="ARBA" id="ARBA00002180"/>
    </source>
</evidence>
<dbReference type="Proteomes" id="UP000235388">
    <property type="component" value="Unassembled WGS sequence"/>
</dbReference>
<evidence type="ECO:0000256" key="9">
    <source>
        <dbReference type="ARBA" id="ARBA00022759"/>
    </source>
</evidence>
<dbReference type="PANTHER" id="PTHR42648">
    <property type="entry name" value="TRANSPOSASE, PUTATIVE-RELATED"/>
    <property type="match status" value="1"/>
</dbReference>
<evidence type="ECO:0000256" key="7">
    <source>
        <dbReference type="ARBA" id="ARBA00022723"/>
    </source>
</evidence>
<evidence type="ECO:0000256" key="20">
    <source>
        <dbReference type="ARBA" id="ARBA00049244"/>
    </source>
</evidence>
<accession>A0A2N5U825</accession>
<feature type="compositionally biased region" description="Polar residues" evidence="21">
    <location>
        <begin position="659"/>
        <end position="671"/>
    </location>
</feature>
<dbReference type="InterPro" id="IPR012337">
    <property type="entry name" value="RNaseH-like_sf"/>
</dbReference>
<evidence type="ECO:0000256" key="3">
    <source>
        <dbReference type="ARBA" id="ARBA00022612"/>
    </source>
</evidence>
<name>A0A2N5U825_9BASI</name>
<keyword evidence="4" id="KW-0645">Protease</keyword>
<feature type="domain" description="Integrase catalytic" evidence="22">
    <location>
        <begin position="471"/>
        <end position="563"/>
    </location>
</feature>
<evidence type="ECO:0000256" key="14">
    <source>
        <dbReference type="ARBA" id="ARBA00022908"/>
    </source>
</evidence>
<organism evidence="23 24">
    <name type="scientific">Puccinia coronata f. sp. avenae</name>
    <dbReference type="NCBI Taxonomy" id="200324"/>
    <lineage>
        <taxon>Eukaryota</taxon>
        <taxon>Fungi</taxon>
        <taxon>Dikarya</taxon>
        <taxon>Basidiomycota</taxon>
        <taxon>Pucciniomycotina</taxon>
        <taxon>Pucciniomycetes</taxon>
        <taxon>Pucciniales</taxon>
        <taxon>Pucciniaceae</taxon>
        <taxon>Puccinia</taxon>
    </lineage>
</organism>
<dbReference type="GO" id="GO:0005524">
    <property type="term" value="F:ATP binding"/>
    <property type="evidence" value="ECO:0007669"/>
    <property type="project" value="UniProtKB-KW"/>
</dbReference>
<keyword evidence="17" id="KW-0917">Virion maturation</keyword>
<protein>
    <recommendedName>
        <fullName evidence="22">Integrase catalytic domain-containing protein</fullName>
    </recommendedName>
</protein>
<evidence type="ECO:0000313" key="24">
    <source>
        <dbReference type="Proteomes" id="UP000235388"/>
    </source>
</evidence>
<dbReference type="GO" id="GO:0003887">
    <property type="term" value="F:DNA-directed DNA polymerase activity"/>
    <property type="evidence" value="ECO:0007669"/>
    <property type="project" value="UniProtKB-KW"/>
</dbReference>
<dbReference type="STRING" id="200324.A0A2N5U825"/>
<keyword evidence="11" id="KW-0067">ATP-binding</keyword>
<sequence>MSDIKLNTIKLCTEPLDEHNFSTWRFKMLNALGYQNLDSYVNKHTSAMINDPDYDAKKKLTTTYICMHLNEENVSQFVGADFTVYEPKELWDAIVSHYAIKSLENAATVWDKLFEIQFSDRNMKEAINAFRNTFRLLIEVTADKLDKKTLEACCVFLILKQLPPSFSVFRTIQFASLKQTKAKLELTSFLKDLETTALAVSSSGGNNSGNYNKSNPRTSGPNQPPCPKCENGIHNPAVTGHSEENCHAQHPEKAVAFYQAAMERASARANKKAMLSVNSGVTDTIILDSGATGHYLKFRDYFTSFTSTQSLVFAANGRSISILGEGRAVILAKSGPIIIPKAYFVPELSNSLIPLTHYVQHGYSVQPSDNGHRFSCLKNNHVIFSGQTDDNVLTIDLNTHHTNAVTPDVLTLHNALAAFPNLQISKLCCSNCDLAKMYQQPFSGSFPQVAGLLDCIHMDVCGPITPATCGGNRYFLKIIDGHKLFNSRGIVHHTTSPYTPQQNPFAERGNRTTVEKARAMLLTSGLPLEWWGEAVTTAVYLENRSPDSSILMKASLELWTGSPPDLSSIHPFGCRVILYKEKHQRPSKLSPTGIEAILLGFEEGHWSYKLWVPKTKTIWNSHHVRFFPREFPFLTNDISEQHRRSVDLWCIPDSPVITNTADPPNVQSDPSSVPMPVESTNSDDSSSDSQSAADVFQTLVPGDNCSLVDGEYDPPLEGNELVPAFQGITPQQAGTSLYQLAGGNNVAPW</sequence>
<keyword evidence="3" id="KW-1188">Viral release from host cell</keyword>
<feature type="compositionally biased region" description="Low complexity" evidence="21">
    <location>
        <begin position="682"/>
        <end position="692"/>
    </location>
</feature>
<feature type="region of interest" description="Disordered" evidence="21">
    <location>
        <begin position="200"/>
        <end position="228"/>
    </location>
</feature>
<dbReference type="InterPro" id="IPR057670">
    <property type="entry name" value="SH3_retrovirus"/>
</dbReference>
<dbReference type="GO" id="GO:0003964">
    <property type="term" value="F:RNA-directed DNA polymerase activity"/>
    <property type="evidence" value="ECO:0007669"/>
    <property type="project" value="UniProtKB-KW"/>
</dbReference>
<evidence type="ECO:0000259" key="22">
    <source>
        <dbReference type="PROSITE" id="PS50994"/>
    </source>
</evidence>
<keyword evidence="16" id="KW-0239">DNA-directed DNA polymerase</keyword>
<dbReference type="GO" id="GO:0008233">
    <property type="term" value="F:peptidase activity"/>
    <property type="evidence" value="ECO:0007669"/>
    <property type="project" value="UniProtKB-KW"/>
</dbReference>
<dbReference type="Gene3D" id="3.30.420.10">
    <property type="entry name" value="Ribonuclease H-like superfamily/Ribonuclease H"/>
    <property type="match status" value="1"/>
</dbReference>
<dbReference type="SUPFAM" id="SSF53098">
    <property type="entry name" value="Ribonuclease H-like"/>
    <property type="match status" value="1"/>
</dbReference>
<dbReference type="OrthoDB" id="2496969at2759"/>
<dbReference type="Pfam" id="PF25597">
    <property type="entry name" value="SH3_retrovirus"/>
    <property type="match status" value="1"/>
</dbReference>
<keyword evidence="16" id="KW-0808">Transferase</keyword>
<dbReference type="EMBL" id="PGCJ01000289">
    <property type="protein sequence ID" value="PLW33891.1"/>
    <property type="molecule type" value="Genomic_DNA"/>
</dbReference>
<dbReference type="Pfam" id="PF22936">
    <property type="entry name" value="Pol_BBD"/>
    <property type="match status" value="1"/>
</dbReference>
<keyword evidence="18" id="KW-0233">DNA recombination</keyword>
<dbReference type="GO" id="GO:0006310">
    <property type="term" value="P:DNA recombination"/>
    <property type="evidence" value="ECO:0007669"/>
    <property type="project" value="UniProtKB-KW"/>
</dbReference>
<evidence type="ECO:0000256" key="19">
    <source>
        <dbReference type="ARBA" id="ARBA00048173"/>
    </source>
</evidence>
<evidence type="ECO:0000256" key="5">
    <source>
        <dbReference type="ARBA" id="ARBA00022695"/>
    </source>
</evidence>
<evidence type="ECO:0000256" key="16">
    <source>
        <dbReference type="ARBA" id="ARBA00022932"/>
    </source>
</evidence>
<evidence type="ECO:0000256" key="4">
    <source>
        <dbReference type="ARBA" id="ARBA00022670"/>
    </source>
</evidence>
<comment type="catalytic activity">
    <reaction evidence="20">
        <text>DNA(n) + a 2'-deoxyribonucleoside 5'-triphosphate = DNA(n+1) + diphosphate</text>
        <dbReference type="Rhea" id="RHEA:22508"/>
        <dbReference type="Rhea" id="RHEA-COMP:17339"/>
        <dbReference type="Rhea" id="RHEA-COMP:17340"/>
        <dbReference type="ChEBI" id="CHEBI:33019"/>
        <dbReference type="ChEBI" id="CHEBI:61560"/>
        <dbReference type="ChEBI" id="CHEBI:173112"/>
        <dbReference type="EC" id="2.7.7.7"/>
    </reaction>
</comment>
<evidence type="ECO:0000256" key="8">
    <source>
        <dbReference type="ARBA" id="ARBA00022741"/>
    </source>
</evidence>
<evidence type="ECO:0000256" key="6">
    <source>
        <dbReference type="ARBA" id="ARBA00022722"/>
    </source>
</evidence>
<comment type="caution">
    <text evidence="23">The sequence shown here is derived from an EMBL/GenBank/DDBJ whole genome shotgun (WGS) entry which is preliminary data.</text>
</comment>
<dbReference type="PANTHER" id="PTHR42648:SF11">
    <property type="entry name" value="TRANSPOSON TY4-P GAG-POL POLYPROTEIN"/>
    <property type="match status" value="1"/>
</dbReference>
<dbReference type="AlphaFoldDB" id="A0A2N5U825"/>
<keyword evidence="2" id="KW-0815">Transposition</keyword>
<dbReference type="InterPro" id="IPR036397">
    <property type="entry name" value="RNaseH_sf"/>
</dbReference>
<keyword evidence="12" id="KW-0460">Magnesium</keyword>
<evidence type="ECO:0000256" key="2">
    <source>
        <dbReference type="ARBA" id="ARBA00022578"/>
    </source>
</evidence>
<keyword evidence="14" id="KW-0229">DNA integration</keyword>
<evidence type="ECO:0000256" key="12">
    <source>
        <dbReference type="ARBA" id="ARBA00022842"/>
    </source>
</evidence>
<dbReference type="GO" id="GO:0015074">
    <property type="term" value="P:DNA integration"/>
    <property type="evidence" value="ECO:0007669"/>
    <property type="project" value="UniProtKB-KW"/>
</dbReference>
<evidence type="ECO:0000256" key="18">
    <source>
        <dbReference type="ARBA" id="ARBA00023172"/>
    </source>
</evidence>
<dbReference type="Pfam" id="PF14223">
    <property type="entry name" value="Retrotran_gag_2"/>
    <property type="match status" value="1"/>
</dbReference>
<gene>
    <name evidence="23" type="ORF">PCANC_21560</name>
</gene>
<comment type="catalytic activity">
    <reaction evidence="19">
        <text>DNA(n) + a 2'-deoxyribonucleoside 5'-triphosphate = DNA(n+1) + diphosphate</text>
        <dbReference type="Rhea" id="RHEA:22508"/>
        <dbReference type="Rhea" id="RHEA-COMP:17339"/>
        <dbReference type="Rhea" id="RHEA-COMP:17340"/>
        <dbReference type="ChEBI" id="CHEBI:33019"/>
        <dbReference type="ChEBI" id="CHEBI:61560"/>
        <dbReference type="ChEBI" id="CHEBI:173112"/>
        <dbReference type="EC" id="2.7.7.49"/>
    </reaction>
</comment>
<keyword evidence="7" id="KW-0479">Metal-binding</keyword>
<evidence type="ECO:0000256" key="21">
    <source>
        <dbReference type="SAM" id="MobiDB-lite"/>
    </source>
</evidence>
<keyword evidence="15" id="KW-0695">RNA-directed DNA polymerase</keyword>
<dbReference type="GO" id="GO:0003723">
    <property type="term" value="F:RNA binding"/>
    <property type="evidence" value="ECO:0007669"/>
    <property type="project" value="UniProtKB-KW"/>
</dbReference>
<dbReference type="GO" id="GO:0005634">
    <property type="term" value="C:nucleus"/>
    <property type="evidence" value="ECO:0007669"/>
    <property type="project" value="UniProtKB-ARBA"/>
</dbReference>
<dbReference type="GO" id="GO:0006508">
    <property type="term" value="P:proteolysis"/>
    <property type="evidence" value="ECO:0007669"/>
    <property type="project" value="UniProtKB-KW"/>
</dbReference>
<evidence type="ECO:0000256" key="10">
    <source>
        <dbReference type="ARBA" id="ARBA00022801"/>
    </source>
</evidence>
<evidence type="ECO:0000256" key="13">
    <source>
        <dbReference type="ARBA" id="ARBA00022884"/>
    </source>
</evidence>
<evidence type="ECO:0000256" key="11">
    <source>
        <dbReference type="ARBA" id="ARBA00022840"/>
    </source>
</evidence>
<keyword evidence="10" id="KW-0378">Hydrolase</keyword>
<evidence type="ECO:0000256" key="15">
    <source>
        <dbReference type="ARBA" id="ARBA00022918"/>
    </source>
</evidence>
<keyword evidence="8" id="KW-0547">Nucleotide-binding</keyword>
<dbReference type="GO" id="GO:0004519">
    <property type="term" value="F:endonuclease activity"/>
    <property type="evidence" value="ECO:0007669"/>
    <property type="project" value="UniProtKB-KW"/>
</dbReference>
<dbReference type="GO" id="GO:0046872">
    <property type="term" value="F:metal ion binding"/>
    <property type="evidence" value="ECO:0007669"/>
    <property type="project" value="UniProtKB-KW"/>
</dbReference>
<keyword evidence="5" id="KW-0548">Nucleotidyltransferase</keyword>